<feature type="transmembrane region" description="Helical" evidence="5">
    <location>
        <begin position="96"/>
        <end position="121"/>
    </location>
</feature>
<keyword evidence="4 5" id="KW-0472">Membrane</keyword>
<evidence type="ECO:0000256" key="2">
    <source>
        <dbReference type="ARBA" id="ARBA00022692"/>
    </source>
</evidence>
<name>A0A4R8M7Y3_9BACT</name>
<keyword evidence="3 5" id="KW-1133">Transmembrane helix</keyword>
<feature type="transmembrane region" description="Helical" evidence="5">
    <location>
        <begin position="73"/>
        <end position="90"/>
    </location>
</feature>
<proteinExistence type="predicted"/>
<sequence length="406" mass="43994">MNFSKRHGLLFLCWFTYIAAYLCRLSFASALPKLADGLSLPAEYLGLAASTYFIVYAVSQLINGFIGDRVNPYGYIILATAVTSAANLLIAASSSFLSIAVIWAVNGFCQAIFWGVFLRLLSFSFPAENRRMVSTVMSTASNIGILVSWTGLGLLFAHRSWQVYFAVPGVIMVLLIPLWLLMSRLLPAGDIFHGHRDGRNRPAFSQSLADLGRMRIQHICLLCCLIGFIKEGMAAWAPTIFSQMLNLRPGSSLVLLAVVPVANILGVFTGRAMLVRTNDDCRTTILRLLSLVVLCAALMTTVGDGLPLLMVALIGLLCMLANASAWVIISFLPLSFAGRNMVSTVVGIFDFSIYAGASAASGLMGFLLARFGWPSIPFMWIVVAGLAITSCLGRAGTFLRTEGNFR</sequence>
<gene>
    <name evidence="7" type="ORF">C8D99_10522</name>
</gene>
<dbReference type="PROSITE" id="PS50850">
    <property type="entry name" value="MFS"/>
    <property type="match status" value="1"/>
</dbReference>
<dbReference type="InterPro" id="IPR011701">
    <property type="entry name" value="MFS"/>
</dbReference>
<dbReference type="SUPFAM" id="SSF103473">
    <property type="entry name" value="MFS general substrate transporter"/>
    <property type="match status" value="1"/>
</dbReference>
<evidence type="ECO:0000256" key="4">
    <source>
        <dbReference type="ARBA" id="ARBA00023136"/>
    </source>
</evidence>
<dbReference type="InterPro" id="IPR036259">
    <property type="entry name" value="MFS_trans_sf"/>
</dbReference>
<dbReference type="EMBL" id="SORI01000005">
    <property type="protein sequence ID" value="TDY61610.1"/>
    <property type="molecule type" value="Genomic_DNA"/>
</dbReference>
<protein>
    <submittedName>
        <fullName evidence="7">Sugar phosphate permease</fullName>
    </submittedName>
</protein>
<feature type="transmembrane region" description="Helical" evidence="5">
    <location>
        <begin position="163"/>
        <end position="182"/>
    </location>
</feature>
<dbReference type="GO" id="GO:0012505">
    <property type="term" value="C:endomembrane system"/>
    <property type="evidence" value="ECO:0007669"/>
    <property type="project" value="UniProtKB-SubCell"/>
</dbReference>
<dbReference type="PANTHER" id="PTHR43826:SF8">
    <property type="entry name" value="MAJOR FACILITATOR SUPERFAMILY (MFS) PROFILE DOMAIN-CONTAINING PROTEIN"/>
    <property type="match status" value="1"/>
</dbReference>
<keyword evidence="2 5" id="KW-0812">Transmembrane</keyword>
<dbReference type="GO" id="GO:0016020">
    <property type="term" value="C:membrane"/>
    <property type="evidence" value="ECO:0007669"/>
    <property type="project" value="UniProtKB-ARBA"/>
</dbReference>
<organism evidence="7 8">
    <name type="scientific">Aminivibrio pyruvatiphilus</name>
    <dbReference type="NCBI Taxonomy" id="1005740"/>
    <lineage>
        <taxon>Bacteria</taxon>
        <taxon>Thermotogati</taxon>
        <taxon>Synergistota</taxon>
        <taxon>Synergistia</taxon>
        <taxon>Synergistales</taxon>
        <taxon>Aminobacteriaceae</taxon>
        <taxon>Aminivibrio</taxon>
    </lineage>
</organism>
<dbReference type="Gene3D" id="1.20.1250.20">
    <property type="entry name" value="MFS general substrate transporter like domains"/>
    <property type="match status" value="2"/>
</dbReference>
<evidence type="ECO:0000256" key="1">
    <source>
        <dbReference type="ARBA" id="ARBA00004127"/>
    </source>
</evidence>
<dbReference type="Pfam" id="PF07690">
    <property type="entry name" value="MFS_1"/>
    <property type="match status" value="1"/>
</dbReference>
<evidence type="ECO:0000256" key="3">
    <source>
        <dbReference type="ARBA" id="ARBA00022989"/>
    </source>
</evidence>
<feature type="transmembrane region" description="Helical" evidence="5">
    <location>
        <begin position="378"/>
        <end position="399"/>
    </location>
</feature>
<feature type="transmembrane region" description="Helical" evidence="5">
    <location>
        <begin position="133"/>
        <end position="157"/>
    </location>
</feature>
<evidence type="ECO:0000313" key="8">
    <source>
        <dbReference type="Proteomes" id="UP000295066"/>
    </source>
</evidence>
<keyword evidence="8" id="KW-1185">Reference proteome</keyword>
<dbReference type="GO" id="GO:0035435">
    <property type="term" value="P:phosphate ion transmembrane transport"/>
    <property type="evidence" value="ECO:0007669"/>
    <property type="project" value="TreeGrafter"/>
</dbReference>
<dbReference type="Proteomes" id="UP000295066">
    <property type="component" value="Unassembled WGS sequence"/>
</dbReference>
<dbReference type="InterPro" id="IPR051337">
    <property type="entry name" value="OPA_Antiporter"/>
</dbReference>
<evidence type="ECO:0000313" key="7">
    <source>
        <dbReference type="EMBL" id="TDY61610.1"/>
    </source>
</evidence>
<comment type="subcellular location">
    <subcellularLocation>
        <location evidence="1">Endomembrane system</location>
        <topology evidence="1">Multi-pass membrane protein</topology>
    </subcellularLocation>
</comment>
<dbReference type="RefSeq" id="WP_133957064.1">
    <property type="nucleotide sequence ID" value="NZ_SORI01000005.1"/>
</dbReference>
<dbReference type="OrthoDB" id="9766638at2"/>
<dbReference type="PANTHER" id="PTHR43826">
    <property type="entry name" value="GLUCOSE-6-PHOSPHATE EXCHANGER SLC37A4"/>
    <property type="match status" value="1"/>
</dbReference>
<comment type="caution">
    <text evidence="7">The sequence shown here is derived from an EMBL/GenBank/DDBJ whole genome shotgun (WGS) entry which is preliminary data.</text>
</comment>
<feature type="transmembrane region" description="Helical" evidence="5">
    <location>
        <begin position="308"/>
        <end position="332"/>
    </location>
</feature>
<feature type="domain" description="Major facilitator superfamily (MFS) profile" evidence="6">
    <location>
        <begin position="9"/>
        <end position="402"/>
    </location>
</feature>
<dbReference type="GO" id="GO:0061513">
    <property type="term" value="F:glucose 6-phosphate:phosphate antiporter activity"/>
    <property type="evidence" value="ECO:0007669"/>
    <property type="project" value="TreeGrafter"/>
</dbReference>
<evidence type="ECO:0000259" key="6">
    <source>
        <dbReference type="PROSITE" id="PS50850"/>
    </source>
</evidence>
<feature type="transmembrane region" description="Helical" evidence="5">
    <location>
        <begin position="285"/>
        <end position="302"/>
    </location>
</feature>
<evidence type="ECO:0000256" key="5">
    <source>
        <dbReference type="SAM" id="Phobius"/>
    </source>
</evidence>
<dbReference type="AlphaFoldDB" id="A0A4R8M7Y3"/>
<feature type="transmembrane region" description="Helical" evidence="5">
    <location>
        <begin position="253"/>
        <end position="273"/>
    </location>
</feature>
<reference evidence="7 8" key="1">
    <citation type="submission" date="2019-03" db="EMBL/GenBank/DDBJ databases">
        <title>Genomic Encyclopedia of Type Strains, Phase IV (KMG-IV): sequencing the most valuable type-strain genomes for metagenomic binning, comparative biology and taxonomic classification.</title>
        <authorList>
            <person name="Goeker M."/>
        </authorList>
    </citation>
    <scope>NUCLEOTIDE SEQUENCE [LARGE SCALE GENOMIC DNA]</scope>
    <source>
        <strain evidence="7 8">DSM 25964</strain>
    </source>
</reference>
<accession>A0A4R8M7Y3</accession>
<feature type="transmembrane region" description="Helical" evidence="5">
    <location>
        <begin position="344"/>
        <end position="366"/>
    </location>
</feature>
<feature type="transmembrane region" description="Helical" evidence="5">
    <location>
        <begin position="44"/>
        <end position="66"/>
    </location>
</feature>
<dbReference type="InterPro" id="IPR020846">
    <property type="entry name" value="MFS_dom"/>
</dbReference>
<feature type="transmembrane region" description="Helical" evidence="5">
    <location>
        <begin position="219"/>
        <end position="241"/>
    </location>
</feature>